<evidence type="ECO:0000313" key="4">
    <source>
        <dbReference type="Proteomes" id="UP001224775"/>
    </source>
</evidence>
<dbReference type="EMBL" id="JATAAI010000022">
    <property type="protein sequence ID" value="KAK1737938.1"/>
    <property type="molecule type" value="Genomic_DNA"/>
</dbReference>
<evidence type="ECO:0000313" key="3">
    <source>
        <dbReference type="EMBL" id="KAK1737938.1"/>
    </source>
</evidence>
<feature type="region of interest" description="Disordered" evidence="1">
    <location>
        <begin position="37"/>
        <end position="59"/>
    </location>
</feature>
<evidence type="ECO:0000256" key="2">
    <source>
        <dbReference type="SAM" id="SignalP"/>
    </source>
</evidence>
<reference evidence="3" key="1">
    <citation type="submission" date="2023-06" db="EMBL/GenBank/DDBJ databases">
        <title>Survivors Of The Sea: Transcriptome response of Skeletonema marinoi to long-term dormancy.</title>
        <authorList>
            <person name="Pinder M.I.M."/>
            <person name="Kourtchenko O."/>
            <person name="Robertson E.K."/>
            <person name="Larsson T."/>
            <person name="Maumus F."/>
            <person name="Osuna-Cruz C.M."/>
            <person name="Vancaester E."/>
            <person name="Stenow R."/>
            <person name="Vandepoele K."/>
            <person name="Ploug H."/>
            <person name="Bruchert V."/>
            <person name="Godhe A."/>
            <person name="Topel M."/>
        </authorList>
    </citation>
    <scope>NUCLEOTIDE SEQUENCE</scope>
    <source>
        <strain evidence="3">R05AC</strain>
    </source>
</reference>
<comment type="caution">
    <text evidence="3">The sequence shown here is derived from an EMBL/GenBank/DDBJ whole genome shotgun (WGS) entry which is preliminary data.</text>
</comment>
<protein>
    <submittedName>
        <fullName evidence="3">Uncharacterized protein</fullName>
    </submittedName>
</protein>
<name>A0AAD9D9Q8_9STRA</name>
<feature type="signal peptide" evidence="2">
    <location>
        <begin position="1"/>
        <end position="20"/>
    </location>
</feature>
<sequence length="312" mass="32355">MVLSSNVALAALLLSYNADAFTVPSHRRSTAVALNQHIGSGGMADTRNPDAFEDEDPRKSISAAPSFEEYLKQRAGEGTTAAAAPAAAPAPAPVAAPAPFGAGAPAPFIPKSGITREADGTTSGMDLSGNTWQADSEKMGATDTGDFFPEGYDPANEIAFTVGMEGSQGAGQKDRGPQLPGMENLGEDAIQFGGIEEASDIPEGMEFVMSSVPDGEVPMQVAGTSKGAEVVLSVKPVCMGFEDFYAAFTSDSHPSFSVSPCAGRMDRRGGEMTELVIKCEPGGKSGSWTGNLVINLPEDNSKICYVVKAEVF</sequence>
<dbReference type="Proteomes" id="UP001224775">
    <property type="component" value="Unassembled WGS sequence"/>
</dbReference>
<organism evidence="3 4">
    <name type="scientific">Skeletonema marinoi</name>
    <dbReference type="NCBI Taxonomy" id="267567"/>
    <lineage>
        <taxon>Eukaryota</taxon>
        <taxon>Sar</taxon>
        <taxon>Stramenopiles</taxon>
        <taxon>Ochrophyta</taxon>
        <taxon>Bacillariophyta</taxon>
        <taxon>Coscinodiscophyceae</taxon>
        <taxon>Thalassiosirophycidae</taxon>
        <taxon>Thalassiosirales</taxon>
        <taxon>Skeletonemataceae</taxon>
        <taxon>Skeletonema</taxon>
        <taxon>Skeletonema marinoi-dohrnii complex</taxon>
    </lineage>
</organism>
<accession>A0AAD9D9Q8</accession>
<keyword evidence="2" id="KW-0732">Signal</keyword>
<keyword evidence="4" id="KW-1185">Reference proteome</keyword>
<evidence type="ECO:0000256" key="1">
    <source>
        <dbReference type="SAM" id="MobiDB-lite"/>
    </source>
</evidence>
<proteinExistence type="predicted"/>
<feature type="chain" id="PRO_5042241143" evidence="2">
    <location>
        <begin position="21"/>
        <end position="312"/>
    </location>
</feature>
<gene>
    <name evidence="3" type="ORF">QTG54_011232</name>
</gene>
<dbReference type="AlphaFoldDB" id="A0AAD9D9Q8"/>